<feature type="transmembrane region" description="Helical" evidence="1">
    <location>
        <begin position="107"/>
        <end position="126"/>
    </location>
</feature>
<organism evidence="2 3">
    <name type="scientific">Candidatus Curtissbacteria bacterium GW2011_GWA1_40_16</name>
    <dbReference type="NCBI Taxonomy" id="1618405"/>
    <lineage>
        <taxon>Bacteria</taxon>
        <taxon>Candidatus Curtissiibacteriota</taxon>
    </lineage>
</organism>
<accession>A0A0G0RLQ0</accession>
<keyword evidence="1" id="KW-0812">Transmembrane</keyword>
<keyword evidence="1" id="KW-1133">Transmembrane helix</keyword>
<dbReference type="EMBL" id="LBYI01000006">
    <property type="protein sequence ID" value="KKR50811.1"/>
    <property type="molecule type" value="Genomic_DNA"/>
</dbReference>
<dbReference type="Proteomes" id="UP000034531">
    <property type="component" value="Unassembled WGS sequence"/>
</dbReference>
<sequence length="131" mass="14921">MGLYHKIMARILPLIFLVSVFALFGISWIVVGVNPDNAPFYIFAVLIFLIFIAIFGLLGLALYFLRTRLYKRYSAKWYFYTSFKMAFFVAVFAGLISILAILGLITVFNIALLIVALILFALWSYLGKKSE</sequence>
<keyword evidence="1" id="KW-0472">Membrane</keyword>
<name>A0A0G0RLQ0_9BACT</name>
<evidence type="ECO:0000313" key="3">
    <source>
        <dbReference type="Proteomes" id="UP000034531"/>
    </source>
</evidence>
<evidence type="ECO:0000256" key="1">
    <source>
        <dbReference type="SAM" id="Phobius"/>
    </source>
</evidence>
<protein>
    <submittedName>
        <fullName evidence="2">Uncharacterized protein</fullName>
    </submittedName>
</protein>
<feature type="transmembrane region" description="Helical" evidence="1">
    <location>
        <begin position="12"/>
        <end position="34"/>
    </location>
</feature>
<dbReference type="AlphaFoldDB" id="A0A0G0RLQ0"/>
<proteinExistence type="predicted"/>
<reference evidence="2 3" key="1">
    <citation type="journal article" date="2015" name="Nature">
        <title>rRNA introns, odd ribosomes, and small enigmatic genomes across a large radiation of phyla.</title>
        <authorList>
            <person name="Brown C.T."/>
            <person name="Hug L.A."/>
            <person name="Thomas B.C."/>
            <person name="Sharon I."/>
            <person name="Castelle C.J."/>
            <person name="Singh A."/>
            <person name="Wilkins M.J."/>
            <person name="Williams K.H."/>
            <person name="Banfield J.F."/>
        </authorList>
    </citation>
    <scope>NUCLEOTIDE SEQUENCE [LARGE SCALE GENOMIC DNA]</scope>
</reference>
<evidence type="ECO:0000313" key="2">
    <source>
        <dbReference type="EMBL" id="KKR50811.1"/>
    </source>
</evidence>
<comment type="caution">
    <text evidence="2">The sequence shown here is derived from an EMBL/GenBank/DDBJ whole genome shotgun (WGS) entry which is preliminary data.</text>
</comment>
<gene>
    <name evidence="2" type="ORF">UT84_C0006G0013</name>
</gene>
<feature type="transmembrane region" description="Helical" evidence="1">
    <location>
        <begin position="40"/>
        <end position="65"/>
    </location>
</feature>
<feature type="transmembrane region" description="Helical" evidence="1">
    <location>
        <begin position="77"/>
        <end position="101"/>
    </location>
</feature>